<feature type="compositionally biased region" description="Basic and acidic residues" evidence="1">
    <location>
        <begin position="305"/>
        <end position="320"/>
    </location>
</feature>
<keyword evidence="3" id="KW-1185">Reference proteome</keyword>
<sequence length="508" mass="56379">MTHSPAISSPLEGPRISTSLLPPSSPYGVTLECILPDFSHVVHNRNCQNAIVNIEARVVASGSPFPMVQKDLEYLDTCFVNLANPLQMSPSPTSIQAPLPGFRTALGGVFGNETVDNVDTEAMAELAATASTFHTSQESPVPRSKIPALSPPEILDMEMSEEVMSSEQEPEPSLPDMPMTLEDSRNMDGAGLGDSKHATDNAEPKSELKHRPLPSATNCLTEGSKLATEGTVYPANVERQQLEPEIHMGKYESHTGEYGHLHEPDIRQSDRQWKKLMMEKLAEMERRIISAIGGNAAGVPQDLLPRPHPEPGKRLERETSNPRPKTGTGYVTQQGRILPQHTPRPTMASKRNGKAQAGTSRYKPDMGGHYSNGSRHRWRLSHSDKEKEKRNRARDPESRLGPLRTLYTARQTKKTMDEISQEKYQDQGPSSHNSHDQRHSKQRFLAIENLLAEPALEDRQGITKVLNDLNKFGFDIDIDSLRMNIVPNSIPPGDEDRQPGDWDLESKA</sequence>
<feature type="region of interest" description="Disordered" evidence="1">
    <location>
        <begin position="161"/>
        <end position="217"/>
    </location>
</feature>
<feature type="compositionally biased region" description="Basic and acidic residues" evidence="1">
    <location>
        <begin position="381"/>
        <end position="398"/>
    </location>
</feature>
<feature type="compositionally biased region" description="Basic and acidic residues" evidence="1">
    <location>
        <begin position="494"/>
        <end position="508"/>
    </location>
</feature>
<protein>
    <submittedName>
        <fullName evidence="2">Uncharacterized protein</fullName>
    </submittedName>
</protein>
<gene>
    <name evidence="2" type="ORF">C7212DRAFT_348119</name>
</gene>
<feature type="region of interest" description="Disordered" evidence="1">
    <location>
        <begin position="296"/>
        <end position="440"/>
    </location>
</feature>
<dbReference type="OrthoDB" id="5499807at2759"/>
<dbReference type="EMBL" id="PYWC01000105">
    <property type="protein sequence ID" value="PWW72498.1"/>
    <property type="molecule type" value="Genomic_DNA"/>
</dbReference>
<feature type="region of interest" description="Disordered" evidence="1">
    <location>
        <begin position="486"/>
        <end position="508"/>
    </location>
</feature>
<evidence type="ECO:0000313" key="3">
    <source>
        <dbReference type="Proteomes" id="UP000246991"/>
    </source>
</evidence>
<feature type="compositionally biased region" description="Basic and acidic residues" evidence="1">
    <location>
        <begin position="414"/>
        <end position="425"/>
    </location>
</feature>
<feature type="compositionally biased region" description="Basic and acidic residues" evidence="1">
    <location>
        <begin position="194"/>
        <end position="210"/>
    </location>
</feature>
<evidence type="ECO:0000256" key="1">
    <source>
        <dbReference type="SAM" id="MobiDB-lite"/>
    </source>
</evidence>
<dbReference type="AlphaFoldDB" id="A0A317SE89"/>
<proteinExistence type="predicted"/>
<name>A0A317SE89_9PEZI</name>
<evidence type="ECO:0000313" key="2">
    <source>
        <dbReference type="EMBL" id="PWW72498.1"/>
    </source>
</evidence>
<feature type="region of interest" description="Disordered" evidence="1">
    <location>
        <begin position="132"/>
        <end position="151"/>
    </location>
</feature>
<comment type="caution">
    <text evidence="2">The sequence shown here is derived from an EMBL/GenBank/DDBJ whole genome shotgun (WGS) entry which is preliminary data.</text>
</comment>
<reference evidence="2 3" key="1">
    <citation type="submission" date="2018-03" db="EMBL/GenBank/DDBJ databases">
        <title>Genomes of Pezizomycetes fungi and the evolution of truffles.</title>
        <authorList>
            <person name="Murat C."/>
            <person name="Payen T."/>
            <person name="Noel B."/>
            <person name="Kuo A."/>
            <person name="Martin F.M."/>
        </authorList>
    </citation>
    <scope>NUCLEOTIDE SEQUENCE [LARGE SCALE GENOMIC DNA]</scope>
    <source>
        <strain evidence="2">091103-1</strain>
    </source>
</reference>
<accession>A0A317SE89</accession>
<dbReference type="Proteomes" id="UP000246991">
    <property type="component" value="Unassembled WGS sequence"/>
</dbReference>
<organism evidence="2 3">
    <name type="scientific">Tuber magnatum</name>
    <name type="common">white Piedmont truffle</name>
    <dbReference type="NCBI Taxonomy" id="42249"/>
    <lineage>
        <taxon>Eukaryota</taxon>
        <taxon>Fungi</taxon>
        <taxon>Dikarya</taxon>
        <taxon>Ascomycota</taxon>
        <taxon>Pezizomycotina</taxon>
        <taxon>Pezizomycetes</taxon>
        <taxon>Pezizales</taxon>
        <taxon>Tuberaceae</taxon>
        <taxon>Tuber</taxon>
    </lineage>
</organism>